<dbReference type="PROSITE" id="PS50294">
    <property type="entry name" value="WD_REPEATS_REGION"/>
    <property type="match status" value="1"/>
</dbReference>
<sequence length="357" mass="39088">MAIHIGIGTYDGSVCGLGLNPSESAELELQYGYTPHSGTVRDIVVDGSMMMSAGVDDFIRIYNVQKRKEVGVLVQHNGPVNCLDILHRKYALSGGDDGELCVWRSRDWELLRRLRAHKKPVLDAKFHPSGAAAVTIGGDRKLKLWDIVRAHEAFGTTLENDARQVEWMSKGDRVAIAHGRKISVFETEKGSIFCDMELPKRVLSMAVINRNRIAAVCEGGQIQILDVRTEKEAMNFAAHSSRIVGISAVGRLLFSADCRGSVRGWVMEKTGQPLCEKTLGKRINTLCAGTMSDDSEGNMLGMQGPVENEQADEESLAVVSNGSGAGGKALKEGGARKSSKTRKPLKKDREKRRVRLQ</sequence>
<dbReference type="InterPro" id="IPR036322">
    <property type="entry name" value="WD40_repeat_dom_sf"/>
</dbReference>
<name>A0A7S2ZUX0_9RHOD</name>
<protein>
    <recommendedName>
        <fullName evidence="6">Anaphase-promoting complex subunit 4 WD40 domain-containing protein</fullName>
    </recommendedName>
</protein>
<evidence type="ECO:0000256" key="4">
    <source>
        <dbReference type="SAM" id="MobiDB-lite"/>
    </source>
</evidence>
<dbReference type="AlphaFoldDB" id="A0A7S2ZUX0"/>
<evidence type="ECO:0008006" key="6">
    <source>
        <dbReference type="Google" id="ProtNLM"/>
    </source>
</evidence>
<dbReference type="InterPro" id="IPR015943">
    <property type="entry name" value="WD40/YVTN_repeat-like_dom_sf"/>
</dbReference>
<feature type="region of interest" description="Disordered" evidence="4">
    <location>
        <begin position="294"/>
        <end position="357"/>
    </location>
</feature>
<organism evidence="5">
    <name type="scientific">Rhodosorus marinus</name>
    <dbReference type="NCBI Taxonomy" id="101924"/>
    <lineage>
        <taxon>Eukaryota</taxon>
        <taxon>Rhodophyta</taxon>
        <taxon>Stylonematophyceae</taxon>
        <taxon>Stylonematales</taxon>
        <taxon>Stylonemataceae</taxon>
        <taxon>Rhodosorus</taxon>
    </lineage>
</organism>
<dbReference type="PROSITE" id="PS50082">
    <property type="entry name" value="WD_REPEATS_2"/>
    <property type="match status" value="1"/>
</dbReference>
<dbReference type="EMBL" id="HBHW01024536">
    <property type="protein sequence ID" value="CAE0050932.1"/>
    <property type="molecule type" value="Transcribed_RNA"/>
</dbReference>
<gene>
    <name evidence="5" type="ORF">RMAR00112_LOCUS18932</name>
</gene>
<keyword evidence="1 3" id="KW-0853">WD repeat</keyword>
<keyword evidence="2" id="KW-0677">Repeat</keyword>
<evidence type="ECO:0000313" key="5">
    <source>
        <dbReference type="EMBL" id="CAE0050932.1"/>
    </source>
</evidence>
<dbReference type="InterPro" id="IPR001680">
    <property type="entry name" value="WD40_rpt"/>
</dbReference>
<dbReference type="InterPro" id="IPR051959">
    <property type="entry name" value="PAK1-Kinase_Regulator"/>
</dbReference>
<dbReference type="PANTHER" id="PTHR44675:SF1">
    <property type="entry name" value="P21-ACTIVATED PROTEIN KINASE-INTERACTING PROTEIN 1"/>
    <property type="match status" value="1"/>
</dbReference>
<dbReference type="SUPFAM" id="SSF50978">
    <property type="entry name" value="WD40 repeat-like"/>
    <property type="match status" value="1"/>
</dbReference>
<dbReference type="PROSITE" id="PS00678">
    <property type="entry name" value="WD_REPEATS_1"/>
    <property type="match status" value="1"/>
</dbReference>
<feature type="repeat" description="WD" evidence="3">
    <location>
        <begin position="114"/>
        <end position="147"/>
    </location>
</feature>
<dbReference type="SMART" id="SM00320">
    <property type="entry name" value="WD40"/>
    <property type="match status" value="5"/>
</dbReference>
<dbReference type="InterPro" id="IPR019775">
    <property type="entry name" value="WD40_repeat_CS"/>
</dbReference>
<proteinExistence type="predicted"/>
<evidence type="ECO:0000256" key="3">
    <source>
        <dbReference type="PROSITE-ProRule" id="PRU00221"/>
    </source>
</evidence>
<evidence type="ECO:0000256" key="1">
    <source>
        <dbReference type="ARBA" id="ARBA00022574"/>
    </source>
</evidence>
<dbReference type="Gene3D" id="2.130.10.10">
    <property type="entry name" value="YVTN repeat-like/Quinoprotein amine dehydrogenase"/>
    <property type="match status" value="2"/>
</dbReference>
<dbReference type="PANTHER" id="PTHR44675">
    <property type="entry name" value="PAK1 INTERACTING PROTEIN 1"/>
    <property type="match status" value="1"/>
</dbReference>
<dbReference type="Pfam" id="PF00400">
    <property type="entry name" value="WD40"/>
    <property type="match status" value="2"/>
</dbReference>
<accession>A0A7S2ZUX0</accession>
<evidence type="ECO:0000256" key="2">
    <source>
        <dbReference type="ARBA" id="ARBA00022737"/>
    </source>
</evidence>
<reference evidence="5" key="1">
    <citation type="submission" date="2021-01" db="EMBL/GenBank/DDBJ databases">
        <authorList>
            <person name="Corre E."/>
            <person name="Pelletier E."/>
            <person name="Niang G."/>
            <person name="Scheremetjew M."/>
            <person name="Finn R."/>
            <person name="Kale V."/>
            <person name="Holt S."/>
            <person name="Cochrane G."/>
            <person name="Meng A."/>
            <person name="Brown T."/>
            <person name="Cohen L."/>
        </authorList>
    </citation>
    <scope>NUCLEOTIDE SEQUENCE</scope>
    <source>
        <strain evidence="5">CCMP 769</strain>
    </source>
</reference>
<feature type="compositionally biased region" description="Basic residues" evidence="4">
    <location>
        <begin position="337"/>
        <end position="357"/>
    </location>
</feature>